<dbReference type="GO" id="GO:0005789">
    <property type="term" value="C:endoplasmic reticulum membrane"/>
    <property type="evidence" value="ECO:0007669"/>
    <property type="project" value="UniProtKB-SubCell"/>
</dbReference>
<dbReference type="GO" id="GO:0016671">
    <property type="term" value="F:oxidoreductase activity, acting on a sulfur group of donors, disulfide as acceptor"/>
    <property type="evidence" value="ECO:0007669"/>
    <property type="project" value="TreeGrafter"/>
</dbReference>
<keyword evidence="11" id="KW-1185">Reference proteome</keyword>
<dbReference type="PROSITE" id="PS00636">
    <property type="entry name" value="DNAJ_1"/>
    <property type="match status" value="1"/>
</dbReference>
<dbReference type="GO" id="GO:0005788">
    <property type="term" value="C:endoplasmic reticulum lumen"/>
    <property type="evidence" value="ECO:0007669"/>
    <property type="project" value="TreeGrafter"/>
</dbReference>
<evidence type="ECO:0000256" key="3">
    <source>
        <dbReference type="ARBA" id="ARBA00020921"/>
    </source>
</evidence>
<dbReference type="InterPro" id="IPR036869">
    <property type="entry name" value="J_dom_sf"/>
</dbReference>
<dbReference type="InterPro" id="IPR052460">
    <property type="entry name" value="ER_disulfide_reductase"/>
</dbReference>
<organism evidence="10 11">
    <name type="scientific">Armadillidium nasatum</name>
    <dbReference type="NCBI Taxonomy" id="96803"/>
    <lineage>
        <taxon>Eukaryota</taxon>
        <taxon>Metazoa</taxon>
        <taxon>Ecdysozoa</taxon>
        <taxon>Arthropoda</taxon>
        <taxon>Crustacea</taxon>
        <taxon>Multicrustacea</taxon>
        <taxon>Malacostraca</taxon>
        <taxon>Eumalacostraca</taxon>
        <taxon>Peracarida</taxon>
        <taxon>Isopoda</taxon>
        <taxon>Oniscidea</taxon>
        <taxon>Crinocheta</taxon>
        <taxon>Armadillidiidae</taxon>
        <taxon>Armadillidium</taxon>
    </lineage>
</organism>
<dbReference type="Gene3D" id="1.10.287.110">
    <property type="entry name" value="DnaJ domain"/>
    <property type="match status" value="1"/>
</dbReference>
<dbReference type="PROSITE" id="PS50076">
    <property type="entry name" value="DNAJ_2"/>
    <property type="match status" value="1"/>
</dbReference>
<feature type="domain" description="Thioredoxin" evidence="9">
    <location>
        <begin position="107"/>
        <end position="219"/>
    </location>
</feature>
<dbReference type="PROSITE" id="PS51352">
    <property type="entry name" value="THIOREDOXIN_2"/>
    <property type="match status" value="3"/>
</dbReference>
<comment type="caution">
    <text evidence="10">The sequence shown here is derived from an EMBL/GenBank/DDBJ whole genome shotgun (WGS) entry which is preliminary data.</text>
</comment>
<evidence type="ECO:0000259" key="9">
    <source>
        <dbReference type="PROSITE" id="PS51352"/>
    </source>
</evidence>
<comment type="function">
    <text evidence="5">Plays an important role in regulating the size of autophagosomes during the formation process.</text>
</comment>
<reference evidence="10 11" key="1">
    <citation type="journal article" date="2019" name="PLoS Biol.">
        <title>Sex chromosomes control vertical transmission of feminizing Wolbachia symbionts in an isopod.</title>
        <authorList>
            <person name="Becking T."/>
            <person name="Chebbi M.A."/>
            <person name="Giraud I."/>
            <person name="Moumen B."/>
            <person name="Laverre T."/>
            <person name="Caubet Y."/>
            <person name="Peccoud J."/>
            <person name="Gilbert C."/>
            <person name="Cordaux R."/>
        </authorList>
    </citation>
    <scope>NUCLEOTIDE SEQUENCE [LARGE SCALE GENOMIC DNA]</scope>
    <source>
        <strain evidence="10">ANa2</strain>
        <tissue evidence="10">Whole body excluding digestive tract and cuticle</tissue>
    </source>
</reference>
<dbReference type="PROSITE" id="PS00194">
    <property type="entry name" value="THIOREDOXIN_1"/>
    <property type="match status" value="2"/>
</dbReference>
<evidence type="ECO:0000259" key="8">
    <source>
        <dbReference type="PROSITE" id="PS50076"/>
    </source>
</evidence>
<feature type="domain" description="Thioredoxin" evidence="9">
    <location>
        <begin position="639"/>
        <end position="770"/>
    </location>
</feature>
<feature type="chain" id="PRO_5024425077" description="DnaJ homolog subfamily C member 10" evidence="7">
    <location>
        <begin position="19"/>
        <end position="781"/>
    </location>
</feature>
<feature type="domain" description="Thioredoxin" evidence="9">
    <location>
        <begin position="420"/>
        <end position="541"/>
    </location>
</feature>
<feature type="signal peptide" evidence="7">
    <location>
        <begin position="1"/>
        <end position="18"/>
    </location>
</feature>
<evidence type="ECO:0000256" key="7">
    <source>
        <dbReference type="SAM" id="SignalP"/>
    </source>
</evidence>
<dbReference type="GO" id="GO:0036498">
    <property type="term" value="P:IRE1-mediated unfolded protein response"/>
    <property type="evidence" value="ECO:0007669"/>
    <property type="project" value="TreeGrafter"/>
</dbReference>
<dbReference type="PANTHER" id="PTHR44340:SF1">
    <property type="entry name" value="DNAJ HOMOLOG SUBFAMILY C MEMBER 10"/>
    <property type="match status" value="1"/>
</dbReference>
<dbReference type="GO" id="GO:0015035">
    <property type="term" value="F:protein-disulfide reductase activity"/>
    <property type="evidence" value="ECO:0007669"/>
    <property type="project" value="TreeGrafter"/>
</dbReference>
<evidence type="ECO:0000313" key="11">
    <source>
        <dbReference type="Proteomes" id="UP000326759"/>
    </source>
</evidence>
<dbReference type="SUPFAM" id="SSF52833">
    <property type="entry name" value="Thioredoxin-like"/>
    <property type="match status" value="4"/>
</dbReference>
<dbReference type="PRINTS" id="PR00625">
    <property type="entry name" value="JDOMAIN"/>
</dbReference>
<keyword evidence="4" id="KW-0072">Autophagy</keyword>
<gene>
    <name evidence="10" type="primary">DNAJC10</name>
    <name evidence="10" type="ORF">Anas_05324</name>
</gene>
<dbReference type="InterPro" id="IPR036249">
    <property type="entry name" value="Thioredoxin-like_sf"/>
</dbReference>
<name>A0A5N5TAK9_9CRUS</name>
<evidence type="ECO:0000256" key="6">
    <source>
        <dbReference type="ARBA" id="ARBA00035043"/>
    </source>
</evidence>
<dbReference type="Pfam" id="PF00226">
    <property type="entry name" value="DnaJ"/>
    <property type="match status" value="1"/>
</dbReference>
<dbReference type="SMART" id="SM00271">
    <property type="entry name" value="DnaJ"/>
    <property type="match status" value="1"/>
</dbReference>
<keyword evidence="7" id="KW-0732">Signal</keyword>
<dbReference type="InterPro" id="IPR017937">
    <property type="entry name" value="Thioredoxin_CS"/>
</dbReference>
<dbReference type="GO" id="GO:0051787">
    <property type="term" value="F:misfolded protein binding"/>
    <property type="evidence" value="ECO:0007669"/>
    <property type="project" value="TreeGrafter"/>
</dbReference>
<dbReference type="AlphaFoldDB" id="A0A5N5TAK9"/>
<evidence type="ECO:0000313" key="10">
    <source>
        <dbReference type="EMBL" id="KAB7503108.1"/>
    </source>
</evidence>
<dbReference type="FunFam" id="1.10.287.110:FF:000029">
    <property type="entry name" value="DnaJ homolog subfamily C member 10"/>
    <property type="match status" value="1"/>
</dbReference>
<dbReference type="PANTHER" id="PTHR44340">
    <property type="entry name" value="DNAJ HOMOLOG SUBFAMILY C MEMBER 10"/>
    <property type="match status" value="1"/>
</dbReference>
<dbReference type="Pfam" id="PF00085">
    <property type="entry name" value="Thioredoxin"/>
    <property type="match status" value="4"/>
</dbReference>
<dbReference type="Proteomes" id="UP000326759">
    <property type="component" value="Unassembled WGS sequence"/>
</dbReference>
<evidence type="ECO:0000256" key="5">
    <source>
        <dbReference type="ARBA" id="ARBA00035002"/>
    </source>
</evidence>
<evidence type="ECO:0000256" key="2">
    <source>
        <dbReference type="ARBA" id="ARBA00020920"/>
    </source>
</evidence>
<dbReference type="EMBL" id="SEYY01005861">
    <property type="protein sequence ID" value="KAB7503108.1"/>
    <property type="molecule type" value="Genomic_DNA"/>
</dbReference>
<dbReference type="GO" id="GO:0006914">
    <property type="term" value="P:autophagy"/>
    <property type="evidence" value="ECO:0007669"/>
    <property type="project" value="UniProtKB-KW"/>
</dbReference>
<dbReference type="FunFam" id="3.40.30.10:FF:000087">
    <property type="entry name" value="DnaJ homolog subfamily C member 10"/>
    <property type="match status" value="1"/>
</dbReference>
<dbReference type="InterPro" id="IPR001623">
    <property type="entry name" value="DnaJ_domain"/>
</dbReference>
<dbReference type="OrthoDB" id="5810603at2759"/>
<sequence>MNLIFGYLFLISISKSFGVDFYDILEISKQASEREIRKAFKSKALKLHPDKNPDDPEAQAKFIQLNRAYEVLKDEELRKKYDLFGEEGLKDSGSHGRTYHSWNYYHENFGIYDDDIEIITLNNGDFDQSVLGSDDIWFVNFYHPMCSHCHTLAPVWRKVAQHLESVVRIGAVNCDDAYHLCSSQGIGSYPSLIAYPGREFYTGDKSESDLISFILKKLSPNPFIKLDKSNWKSAGQLCQEKSWFVLPKIETDDEEDFELKKIKLGAIFENLLCLSEIDCIKSSKFCASLDMDSKAKFYKTPQDFENQKGITLENSNPQELAKEVLALLPDIKILTSLEYKEIRTKLKNREEIIPWLIIFSDINNDENLEIRKLPAYLTSFNLGQVRCNEMKTECDELFITKTPTFITFKMGDGYEIHQGRSLARDIAVFARESASSSQFQILTPKEFPQVLNDGSPWFIDFYAPWCPPCMKLLPEFRKASRMIDIPVKFGSIDCTVHSSLCHRFNIHQYPTTIFYNKTVPHEYHGHHSASHLIDFVRDTLLPTVIILDETSYFEKVSQKPSEELWVVDYYANWCGHCIQMAPEYRRFSRLVAEIPNVFIAQIDCAVYQHVCKREGITGYPTIKLYPQGNIGTSRQIKYSGWARDANSFRQWLYSWLPSKVSTLDDRTFEEMLRGKDPWLIDFYAPWCGYCHHFAPLFEKIAVELDGEVKFGKIDCQTHKWVCKSAGVRAYPTVKFYKGIEKEEQRQNIIGIDINTLEENEIILVAKRLLVQNRKSKLHDEL</sequence>
<comment type="subcellular location">
    <subcellularLocation>
        <location evidence="1">Endoplasmic reticulum membrane</location>
        <topology evidence="1">Single-pass type IV membrane protein</topology>
    </subcellularLocation>
</comment>
<dbReference type="CDD" id="cd06257">
    <property type="entry name" value="DnaJ"/>
    <property type="match status" value="1"/>
</dbReference>
<proteinExistence type="predicted"/>
<feature type="domain" description="J" evidence="8">
    <location>
        <begin position="20"/>
        <end position="85"/>
    </location>
</feature>
<accession>A0A5N5TAK9</accession>
<dbReference type="SUPFAM" id="SSF46565">
    <property type="entry name" value="Chaperone J-domain"/>
    <property type="match status" value="1"/>
</dbReference>
<protein>
    <recommendedName>
        <fullName evidence="2">DnaJ homolog subfamily C member 10</fullName>
    </recommendedName>
    <alternativeName>
        <fullName evidence="3">DnaJ homolog subfamily C member 16</fullName>
    </alternativeName>
    <alternativeName>
        <fullName evidence="6">Endoplasmic reticulum DNA J domain-containing protein 8</fullName>
    </alternativeName>
</protein>
<dbReference type="InterPro" id="IPR013766">
    <property type="entry name" value="Thioredoxin_domain"/>
</dbReference>
<dbReference type="InterPro" id="IPR018253">
    <property type="entry name" value="DnaJ_domain_CS"/>
</dbReference>
<evidence type="ECO:0000256" key="4">
    <source>
        <dbReference type="ARBA" id="ARBA00023006"/>
    </source>
</evidence>
<evidence type="ECO:0000256" key="1">
    <source>
        <dbReference type="ARBA" id="ARBA00004163"/>
    </source>
</evidence>
<dbReference type="Gene3D" id="3.40.30.10">
    <property type="entry name" value="Glutaredoxin"/>
    <property type="match status" value="5"/>
</dbReference>
<dbReference type="PRINTS" id="PR00421">
    <property type="entry name" value="THIOREDOXIN"/>
</dbReference>